<protein>
    <submittedName>
        <fullName evidence="2">Uncharacterized protein</fullName>
    </submittedName>
</protein>
<evidence type="ECO:0000313" key="2">
    <source>
        <dbReference type="EMBL" id="OGE40251.1"/>
    </source>
</evidence>
<evidence type="ECO:0000313" key="3">
    <source>
        <dbReference type="Proteomes" id="UP000177328"/>
    </source>
</evidence>
<dbReference type="Proteomes" id="UP000177328">
    <property type="component" value="Unassembled WGS sequence"/>
</dbReference>
<feature type="transmembrane region" description="Helical" evidence="1">
    <location>
        <begin position="12"/>
        <end position="31"/>
    </location>
</feature>
<keyword evidence="1" id="KW-0812">Transmembrane</keyword>
<comment type="caution">
    <text evidence="2">The sequence shown here is derived from an EMBL/GenBank/DDBJ whole genome shotgun (WGS) entry which is preliminary data.</text>
</comment>
<organism evidence="2 3">
    <name type="scientific">Candidatus Daviesbacteria bacterium RIFCSPHIGHO2_02_FULL_43_12</name>
    <dbReference type="NCBI Taxonomy" id="1797776"/>
    <lineage>
        <taxon>Bacteria</taxon>
        <taxon>Candidatus Daviesiibacteriota</taxon>
    </lineage>
</organism>
<proteinExistence type="predicted"/>
<keyword evidence="1" id="KW-1133">Transmembrane helix</keyword>
<dbReference type="AlphaFoldDB" id="A0A1F5KI12"/>
<sequence>MKKFSAQTGIVHVIPLLIVLVIAGVVIWFFINKGGLEPKGTTVPITPSRLMPSVSATQARGTICNMKKEGLFTEACQEKFNIVGKDDKEKLAELFGLIKKIKNDKSLSDYDRLLLSQAVFAALPNKDSPQESPQRVNFYRLPSLIKTVFAQDGLINEEELKKLMKEDLQNVLNIPKGDNAWVISVTVARYSWKDGVRQPAYFDDYGESRNPYPNNPNVDEGTLPYNVRSVVGELSLNEGGDSIQVAWSFQIQSWKSEKFAGYVEKEFITSRSDKSDANYRNTGNPFYLTTLLEEVKFPTESDEPDAEPTNQTQGVKVDCSKISSTLKFEGEGKVDGSGPNSLCKSIDKEKISRTTHVTYWGGISLGLSKLDYDPAKPISTRGAPTRSQDLDVGDEAKIHFWEEPWDPISGKDFKVFYMIRLGNCAIDLEASAVGNVDEFYTTGAKPDWKIAGEYITQKLTSVAKEIEENISTECGAL</sequence>
<reference evidence="2 3" key="1">
    <citation type="journal article" date="2016" name="Nat. Commun.">
        <title>Thousands of microbial genomes shed light on interconnected biogeochemical processes in an aquifer system.</title>
        <authorList>
            <person name="Anantharaman K."/>
            <person name="Brown C.T."/>
            <person name="Hug L.A."/>
            <person name="Sharon I."/>
            <person name="Castelle C.J."/>
            <person name="Probst A.J."/>
            <person name="Thomas B.C."/>
            <person name="Singh A."/>
            <person name="Wilkins M.J."/>
            <person name="Karaoz U."/>
            <person name="Brodie E.L."/>
            <person name="Williams K.H."/>
            <person name="Hubbard S.S."/>
            <person name="Banfield J.F."/>
        </authorList>
    </citation>
    <scope>NUCLEOTIDE SEQUENCE [LARGE SCALE GENOMIC DNA]</scope>
</reference>
<name>A0A1F5KI12_9BACT</name>
<accession>A0A1F5KI12</accession>
<dbReference type="EMBL" id="MFDD01000013">
    <property type="protein sequence ID" value="OGE40251.1"/>
    <property type="molecule type" value="Genomic_DNA"/>
</dbReference>
<evidence type="ECO:0000256" key="1">
    <source>
        <dbReference type="SAM" id="Phobius"/>
    </source>
</evidence>
<keyword evidence="1" id="KW-0472">Membrane</keyword>
<gene>
    <name evidence="2" type="ORF">A3D25_05225</name>
</gene>